<evidence type="ECO:0000313" key="2">
    <source>
        <dbReference type="Proteomes" id="UP001158067"/>
    </source>
</evidence>
<dbReference type="Proteomes" id="UP001158067">
    <property type="component" value="Unassembled WGS sequence"/>
</dbReference>
<keyword evidence="2" id="KW-1185">Reference proteome</keyword>
<comment type="caution">
    <text evidence="1">The sequence shown here is derived from an EMBL/GenBank/DDBJ whole genome shotgun (WGS) entry which is preliminary data.</text>
</comment>
<accession>A0ABY1QJV8</accession>
<gene>
    <name evidence="1" type="ORF">SAMN06265222_1175</name>
</gene>
<organism evidence="1 2">
    <name type="scientific">Neorhodopirellula lusitana</name>
    <dbReference type="NCBI Taxonomy" id="445327"/>
    <lineage>
        <taxon>Bacteria</taxon>
        <taxon>Pseudomonadati</taxon>
        <taxon>Planctomycetota</taxon>
        <taxon>Planctomycetia</taxon>
        <taxon>Pirellulales</taxon>
        <taxon>Pirellulaceae</taxon>
        <taxon>Neorhodopirellula</taxon>
    </lineage>
</organism>
<dbReference type="EMBL" id="FXUG01000017">
    <property type="protein sequence ID" value="SMP73767.1"/>
    <property type="molecule type" value="Genomic_DNA"/>
</dbReference>
<proteinExistence type="predicted"/>
<dbReference type="RefSeq" id="WP_283434786.1">
    <property type="nucleotide sequence ID" value="NZ_FXUG01000017.1"/>
</dbReference>
<name>A0ABY1QJV8_9BACT</name>
<sequence length="62" mass="7479">MKWKANDAFANRADVLRVILNFQEYAIVLTLGSELRKRLNEKLLRFREIDAWNEHVYHYLGE</sequence>
<reference evidence="1 2" key="1">
    <citation type="submission" date="2017-05" db="EMBL/GenBank/DDBJ databases">
        <authorList>
            <person name="Varghese N."/>
            <person name="Submissions S."/>
        </authorList>
    </citation>
    <scope>NUCLEOTIDE SEQUENCE [LARGE SCALE GENOMIC DNA]</scope>
    <source>
        <strain evidence="1 2">DSM 25457</strain>
    </source>
</reference>
<protein>
    <submittedName>
        <fullName evidence="1">Uncharacterized protein</fullName>
    </submittedName>
</protein>
<evidence type="ECO:0000313" key="1">
    <source>
        <dbReference type="EMBL" id="SMP73767.1"/>
    </source>
</evidence>